<dbReference type="SUPFAM" id="SSF52540">
    <property type="entry name" value="P-loop containing nucleoside triphosphate hydrolases"/>
    <property type="match status" value="1"/>
</dbReference>
<sequence>MAKRLGELLVENGVITPSQLEEALEIQKEKGGMLASILLELGYADRETLGKYLSELMHIEFVDVTKIEIDDATLNAIPAEVAMKYSVLPIKRRGNILKVAMLTPLDVNVLDNLKFSSGFEIDSMVAIESDLLEKVKHYYKSASQLAEILENDEIDISEEDVEVIDSREEEEEDSELAIISESAPVVKLVNKVLMTAIENRAADIHIEPYEKDTRVRYRIDGILHEVDKPPKRLHKAVVQRIKILSNMNITEKRRPQDGRIRLKYKGRPIDFRVSVVPTMFGEKVAIRILDREAISFDLGALGFNDEMKKVIRRNIHKPHGIILVTGPTGSGKTTTLYAMLDEINDVGINITTAEDPIEYTIEGINQLQVRESIGLTFASALRAYLRQDPNVIMVGEIRDKETAEIAIRASLTGHLVLSTMHTNGAAATVTRIVNMGIEPFLVASTLNLVISQRLIRKICKNCKYEVEIDPNVLKAASIDPDSLKGIKFYKGRGCKVCMNTGYKGMVGIFEILQVTSKIREAILERKSTDELQEIAIKEGMLSLRQAAVEKLKEGVTDIENVIKETSIR</sequence>
<dbReference type="Gene3D" id="3.30.450.90">
    <property type="match status" value="1"/>
</dbReference>
<accession>A0A660S7G1</accession>
<organism evidence="6 7">
    <name type="scientific">candidate division TA06 bacterium</name>
    <dbReference type="NCBI Taxonomy" id="2250710"/>
    <lineage>
        <taxon>Bacteria</taxon>
        <taxon>Bacteria division TA06</taxon>
    </lineage>
</organism>
<dbReference type="PANTHER" id="PTHR30258">
    <property type="entry name" value="TYPE II SECRETION SYSTEM PROTEIN GSPE-RELATED"/>
    <property type="match status" value="1"/>
</dbReference>
<proteinExistence type="inferred from homology"/>
<evidence type="ECO:0000259" key="5">
    <source>
        <dbReference type="Pfam" id="PF05157"/>
    </source>
</evidence>
<protein>
    <submittedName>
        <fullName evidence="6">Type II secretion system protein GspE</fullName>
    </submittedName>
</protein>
<dbReference type="GO" id="GO:0016887">
    <property type="term" value="F:ATP hydrolysis activity"/>
    <property type="evidence" value="ECO:0007669"/>
    <property type="project" value="TreeGrafter"/>
</dbReference>
<reference evidence="6 7" key="1">
    <citation type="submission" date="2018-06" db="EMBL/GenBank/DDBJ databases">
        <title>Extensive metabolic versatility and redundancy in microbially diverse, dynamic hydrothermal sediments.</title>
        <authorList>
            <person name="Dombrowski N."/>
            <person name="Teske A."/>
            <person name="Baker B.J."/>
        </authorList>
    </citation>
    <scope>NUCLEOTIDE SEQUENCE [LARGE SCALE GENOMIC DNA]</scope>
    <source>
        <strain evidence="6">B35_G9</strain>
    </source>
</reference>
<evidence type="ECO:0000256" key="2">
    <source>
        <dbReference type="ARBA" id="ARBA00022741"/>
    </source>
</evidence>
<keyword evidence="3" id="KW-0067">ATP-binding</keyword>
<dbReference type="InterPro" id="IPR027417">
    <property type="entry name" value="P-loop_NTPase"/>
</dbReference>
<name>A0A660S7G1_UNCT6</name>
<evidence type="ECO:0000313" key="7">
    <source>
        <dbReference type="Proteomes" id="UP000282321"/>
    </source>
</evidence>
<feature type="domain" description="Bacterial type II secretion system protein E" evidence="4">
    <location>
        <begin position="181"/>
        <end position="562"/>
    </location>
</feature>
<dbReference type="FunFam" id="3.40.50.300:FF:000398">
    <property type="entry name" value="Type IV pilus assembly ATPase PilB"/>
    <property type="match status" value="1"/>
</dbReference>
<feature type="domain" description="Type II secretion system protein GspE N-terminal" evidence="5">
    <location>
        <begin position="59"/>
        <end position="143"/>
    </location>
</feature>
<gene>
    <name evidence="6" type="ORF">DRP44_05005</name>
</gene>
<dbReference type="GO" id="GO:0005524">
    <property type="term" value="F:ATP binding"/>
    <property type="evidence" value="ECO:0007669"/>
    <property type="project" value="UniProtKB-KW"/>
</dbReference>
<keyword evidence="2" id="KW-0547">Nucleotide-binding</keyword>
<dbReference type="CDD" id="cd01129">
    <property type="entry name" value="PulE-GspE-like"/>
    <property type="match status" value="1"/>
</dbReference>
<comment type="caution">
    <text evidence="6">The sequence shown here is derived from an EMBL/GenBank/DDBJ whole genome shotgun (WGS) entry which is preliminary data.</text>
</comment>
<dbReference type="Gene3D" id="3.30.300.160">
    <property type="entry name" value="Type II secretion system, protein E, N-terminal domain"/>
    <property type="match status" value="1"/>
</dbReference>
<dbReference type="Gene3D" id="3.40.50.300">
    <property type="entry name" value="P-loop containing nucleotide triphosphate hydrolases"/>
    <property type="match status" value="1"/>
</dbReference>
<evidence type="ECO:0000256" key="1">
    <source>
        <dbReference type="ARBA" id="ARBA00006611"/>
    </source>
</evidence>
<dbReference type="Pfam" id="PF05157">
    <property type="entry name" value="MshEN"/>
    <property type="match status" value="1"/>
</dbReference>
<dbReference type="AlphaFoldDB" id="A0A660S7G1"/>
<dbReference type="GO" id="GO:0005886">
    <property type="term" value="C:plasma membrane"/>
    <property type="evidence" value="ECO:0007669"/>
    <property type="project" value="TreeGrafter"/>
</dbReference>
<dbReference type="Pfam" id="PF00437">
    <property type="entry name" value="T2SSE"/>
    <property type="match status" value="1"/>
</dbReference>
<evidence type="ECO:0000256" key="3">
    <source>
        <dbReference type="ARBA" id="ARBA00022840"/>
    </source>
</evidence>
<dbReference type="PANTHER" id="PTHR30258:SF1">
    <property type="entry name" value="PROTEIN TRANSPORT PROTEIN HOFB HOMOLOG"/>
    <property type="match status" value="1"/>
</dbReference>
<evidence type="ECO:0000259" key="4">
    <source>
        <dbReference type="Pfam" id="PF00437"/>
    </source>
</evidence>
<dbReference type="Proteomes" id="UP000282321">
    <property type="component" value="Unassembled WGS sequence"/>
</dbReference>
<dbReference type="SUPFAM" id="SSF160246">
    <property type="entry name" value="EspE N-terminal domain-like"/>
    <property type="match status" value="1"/>
</dbReference>
<dbReference type="InterPro" id="IPR037257">
    <property type="entry name" value="T2SS_E_N_sf"/>
</dbReference>
<dbReference type="InterPro" id="IPR001482">
    <property type="entry name" value="T2SS/T4SS_dom"/>
</dbReference>
<evidence type="ECO:0000313" key="6">
    <source>
        <dbReference type="EMBL" id="RKX66022.1"/>
    </source>
</evidence>
<dbReference type="EMBL" id="QNBC01000059">
    <property type="protein sequence ID" value="RKX66022.1"/>
    <property type="molecule type" value="Genomic_DNA"/>
</dbReference>
<comment type="similarity">
    <text evidence="1">Belongs to the GSP E family.</text>
</comment>
<dbReference type="InterPro" id="IPR007831">
    <property type="entry name" value="T2SS_GspE_N"/>
</dbReference>
<dbReference type="FunFam" id="3.30.450.90:FF:000001">
    <property type="entry name" value="Type II secretion system ATPase GspE"/>
    <property type="match status" value="1"/>
</dbReference>